<dbReference type="PANTHER" id="PTHR43377:SF1">
    <property type="entry name" value="BILIVERDIN REDUCTASE A"/>
    <property type="match status" value="1"/>
</dbReference>
<feature type="domain" description="Gfo/Idh/MocA-like oxidoreductase N-terminal" evidence="1">
    <location>
        <begin position="5"/>
        <end position="122"/>
    </location>
</feature>
<organism evidence="3 4">
    <name type="scientific">Rodentibacter caecimuris</name>
    <dbReference type="NCBI Taxonomy" id="1796644"/>
    <lineage>
        <taxon>Bacteria</taxon>
        <taxon>Pseudomonadati</taxon>
        <taxon>Pseudomonadota</taxon>
        <taxon>Gammaproteobacteria</taxon>
        <taxon>Pasteurellales</taxon>
        <taxon>Pasteurellaceae</taxon>
        <taxon>Rodentibacter</taxon>
    </lineage>
</organism>
<accession>A0A1V3KJB1</accession>
<name>A0A1V3KJB1_9PAST</name>
<dbReference type="EMBL" id="MLAE01000035">
    <property type="protein sequence ID" value="OOF77752.1"/>
    <property type="molecule type" value="Genomic_DNA"/>
</dbReference>
<dbReference type="InterPro" id="IPR000683">
    <property type="entry name" value="Gfo/Idh/MocA-like_OxRdtase_N"/>
</dbReference>
<dbReference type="SUPFAM" id="SSF55347">
    <property type="entry name" value="Glyceraldehyde-3-phosphate dehydrogenase-like, C-terminal domain"/>
    <property type="match status" value="1"/>
</dbReference>
<dbReference type="Proteomes" id="UP000189114">
    <property type="component" value="Unassembled WGS sequence"/>
</dbReference>
<evidence type="ECO:0000259" key="2">
    <source>
        <dbReference type="Pfam" id="PF22725"/>
    </source>
</evidence>
<reference evidence="4" key="1">
    <citation type="submission" date="2016-10" db="EMBL/GenBank/DDBJ databases">
        <title>Rodentibacter gen. nov. and new species.</title>
        <authorList>
            <person name="Christensen H."/>
        </authorList>
    </citation>
    <scope>NUCLEOTIDE SEQUENCE [LARGE SCALE GENOMIC DNA]</scope>
    <source>
        <strain evidence="4">Ppn152</strain>
    </source>
</reference>
<feature type="domain" description="GFO/IDH/MocA-like oxidoreductase" evidence="2">
    <location>
        <begin position="131"/>
        <end position="251"/>
    </location>
</feature>
<dbReference type="AlphaFoldDB" id="A0A1V3KJB1"/>
<dbReference type="InterPro" id="IPR051450">
    <property type="entry name" value="Gfo/Idh/MocA_Oxidoreductases"/>
</dbReference>
<dbReference type="SUPFAM" id="SSF51735">
    <property type="entry name" value="NAD(P)-binding Rossmann-fold domains"/>
    <property type="match status" value="1"/>
</dbReference>
<dbReference type="GO" id="GO:0000166">
    <property type="term" value="F:nucleotide binding"/>
    <property type="evidence" value="ECO:0007669"/>
    <property type="project" value="InterPro"/>
</dbReference>
<dbReference type="Pfam" id="PF01408">
    <property type="entry name" value="GFO_IDH_MocA"/>
    <property type="match status" value="1"/>
</dbReference>
<dbReference type="Pfam" id="PF22725">
    <property type="entry name" value="GFO_IDH_MocA_C3"/>
    <property type="match status" value="1"/>
</dbReference>
<proteinExistence type="predicted"/>
<evidence type="ECO:0000259" key="1">
    <source>
        <dbReference type="Pfam" id="PF01408"/>
    </source>
</evidence>
<dbReference type="PANTHER" id="PTHR43377">
    <property type="entry name" value="BILIVERDIN REDUCTASE A"/>
    <property type="match status" value="1"/>
</dbReference>
<dbReference type="RefSeq" id="WP_077586992.1">
    <property type="nucleotide sequence ID" value="NZ_MLAE01000035.1"/>
</dbReference>
<dbReference type="InterPro" id="IPR055170">
    <property type="entry name" value="GFO_IDH_MocA-like_dom"/>
</dbReference>
<evidence type="ECO:0000313" key="4">
    <source>
        <dbReference type="Proteomes" id="UP000189114"/>
    </source>
</evidence>
<dbReference type="InterPro" id="IPR036291">
    <property type="entry name" value="NAD(P)-bd_dom_sf"/>
</dbReference>
<comment type="caution">
    <text evidence="3">The sequence shown here is derived from an EMBL/GenBank/DDBJ whole genome shotgun (WGS) entry which is preliminary data.</text>
</comment>
<dbReference type="Gene3D" id="3.30.360.10">
    <property type="entry name" value="Dihydrodipicolinate Reductase, domain 2"/>
    <property type="match status" value="1"/>
</dbReference>
<gene>
    <name evidence="3" type="ORF">BKG96_07625</name>
</gene>
<sequence>MTKPLNIALVGCGFFGTQLASAFHKAGANLIAVTDINPLLAENLAKQYHSHVFQHIEDLLNETNPDLVIIATPNYAHYAPAILALNAGCDIFIEPPFVLSSAHCRHLITLAKEKKRQIFVGHLERTLPGLRRVKQVLDNQQLGQLTVIRAVRQRWIENLTNKEWWKLDTNLTGGELFHLIHELDLLCWLVGNIESVYAQSTNIAHQDTPDTKDIIQLLFHFENGALGSLEMGTAYRQHQWGIQIHGEKGMIDINFFTSSVTFTYAEGKIEHYDLYEEFEADLSLRDSAKGTQQYNQTHTLCPFWLTRAAEIEALDVVKHLRYETVTPLSQCLSDAIKIAEAAKYSMIVEKRIALKH</sequence>
<evidence type="ECO:0000313" key="3">
    <source>
        <dbReference type="EMBL" id="OOF77752.1"/>
    </source>
</evidence>
<dbReference type="Gene3D" id="3.40.50.720">
    <property type="entry name" value="NAD(P)-binding Rossmann-like Domain"/>
    <property type="match status" value="1"/>
</dbReference>
<protein>
    <submittedName>
        <fullName evidence="3">Oxidoreductase</fullName>
    </submittedName>
</protein>